<dbReference type="PROSITE" id="PS50977">
    <property type="entry name" value="HTH_TETR_2"/>
    <property type="match status" value="1"/>
</dbReference>
<dbReference type="PRINTS" id="PR00455">
    <property type="entry name" value="HTHTETR"/>
</dbReference>
<evidence type="ECO:0000256" key="1">
    <source>
        <dbReference type="ARBA" id="ARBA00023015"/>
    </source>
</evidence>
<keyword evidence="8" id="KW-1185">Reference proteome</keyword>
<keyword evidence="1" id="KW-0805">Transcription regulation</keyword>
<protein>
    <submittedName>
        <fullName evidence="7">TetR/AcrR family transcriptional regulator</fullName>
    </submittedName>
</protein>
<evidence type="ECO:0000256" key="4">
    <source>
        <dbReference type="PROSITE-ProRule" id="PRU00335"/>
    </source>
</evidence>
<dbReference type="EMBL" id="JAKGSG010000029">
    <property type="protein sequence ID" value="MCF4121458.1"/>
    <property type="molecule type" value="Genomic_DNA"/>
</dbReference>
<dbReference type="InterPro" id="IPR001647">
    <property type="entry name" value="HTH_TetR"/>
</dbReference>
<comment type="caution">
    <text evidence="7">The sequence shown here is derived from an EMBL/GenBank/DDBJ whole genome shotgun (WGS) entry which is preliminary data.</text>
</comment>
<dbReference type="InterPro" id="IPR050109">
    <property type="entry name" value="HTH-type_TetR-like_transc_reg"/>
</dbReference>
<dbReference type="Gene3D" id="1.10.357.10">
    <property type="entry name" value="Tetracycline Repressor, domain 2"/>
    <property type="match status" value="1"/>
</dbReference>
<keyword evidence="2 4" id="KW-0238">DNA-binding</keyword>
<dbReference type="AlphaFoldDB" id="A0AA41QDI8"/>
<gene>
    <name evidence="7" type="ORF">L1785_10740</name>
</gene>
<dbReference type="PANTHER" id="PTHR30055">
    <property type="entry name" value="HTH-TYPE TRANSCRIPTIONAL REGULATOR RUTR"/>
    <property type="match status" value="1"/>
</dbReference>
<evidence type="ECO:0000313" key="7">
    <source>
        <dbReference type="EMBL" id="MCF4121458.1"/>
    </source>
</evidence>
<evidence type="ECO:0000256" key="3">
    <source>
        <dbReference type="ARBA" id="ARBA00023163"/>
    </source>
</evidence>
<dbReference type="PANTHER" id="PTHR30055:SF234">
    <property type="entry name" value="HTH-TYPE TRANSCRIPTIONAL REGULATOR BETI"/>
    <property type="match status" value="1"/>
</dbReference>
<dbReference type="GO" id="GO:0000976">
    <property type="term" value="F:transcription cis-regulatory region binding"/>
    <property type="evidence" value="ECO:0007669"/>
    <property type="project" value="TreeGrafter"/>
</dbReference>
<dbReference type="SUPFAM" id="SSF46689">
    <property type="entry name" value="Homeodomain-like"/>
    <property type="match status" value="1"/>
</dbReference>
<dbReference type="Pfam" id="PF00440">
    <property type="entry name" value="TetR_N"/>
    <property type="match status" value="1"/>
</dbReference>
<feature type="DNA-binding region" description="H-T-H motif" evidence="4">
    <location>
        <begin position="53"/>
        <end position="72"/>
    </location>
</feature>
<reference evidence="7" key="1">
    <citation type="submission" date="2022-01" db="EMBL/GenBank/DDBJ databases">
        <title>Antribacter sp. nov., isolated from Guizhou of China.</title>
        <authorList>
            <person name="Chengliang C."/>
            <person name="Ya Z."/>
        </authorList>
    </citation>
    <scope>NUCLEOTIDE SEQUENCE</scope>
    <source>
        <strain evidence="7">KLBMP 9083</strain>
    </source>
</reference>
<evidence type="ECO:0000256" key="5">
    <source>
        <dbReference type="SAM" id="MobiDB-lite"/>
    </source>
</evidence>
<evidence type="ECO:0000259" key="6">
    <source>
        <dbReference type="PROSITE" id="PS50977"/>
    </source>
</evidence>
<dbReference type="GO" id="GO:0003700">
    <property type="term" value="F:DNA-binding transcription factor activity"/>
    <property type="evidence" value="ECO:0007669"/>
    <property type="project" value="TreeGrafter"/>
</dbReference>
<proteinExistence type="predicted"/>
<accession>A0AA41QDI8</accession>
<evidence type="ECO:0000313" key="8">
    <source>
        <dbReference type="Proteomes" id="UP001165405"/>
    </source>
</evidence>
<sequence length="236" mass="24858">MSTDQHDATAVQGEPADPPGDRRRAAPMAPEVRRAAIVEAVSSIVAERGAAVTTKELAAAAGVAEGTLFRVFPDKIGLVGEVAISGLRTASDPRRAREELASVDRSQPLEERVAQVVELGRARMSDVIRWMTVLRGLAMVCPPDLGGERASTLRAELAAQREMQRAVTVEGLTAVLAPDAGRLRVPVAVAVAILESAIAGTHGRVDHLLPALPPRVLADALVHGLVHPATTQPKEN</sequence>
<dbReference type="InterPro" id="IPR009057">
    <property type="entry name" value="Homeodomain-like_sf"/>
</dbReference>
<evidence type="ECO:0000256" key="2">
    <source>
        <dbReference type="ARBA" id="ARBA00023125"/>
    </source>
</evidence>
<dbReference type="Proteomes" id="UP001165405">
    <property type="component" value="Unassembled WGS sequence"/>
</dbReference>
<feature type="region of interest" description="Disordered" evidence="5">
    <location>
        <begin position="1"/>
        <end position="27"/>
    </location>
</feature>
<dbReference type="RefSeq" id="WP_236089253.1">
    <property type="nucleotide sequence ID" value="NZ_JAKGSG010000029.1"/>
</dbReference>
<name>A0AA41QDI8_9MICO</name>
<keyword evidence="3" id="KW-0804">Transcription</keyword>
<feature type="domain" description="HTH tetR-type" evidence="6">
    <location>
        <begin position="31"/>
        <end position="90"/>
    </location>
</feature>
<organism evidence="7 8">
    <name type="scientific">Antribacter soli</name>
    <dbReference type="NCBI Taxonomy" id="2910976"/>
    <lineage>
        <taxon>Bacteria</taxon>
        <taxon>Bacillati</taxon>
        <taxon>Actinomycetota</taxon>
        <taxon>Actinomycetes</taxon>
        <taxon>Micrococcales</taxon>
        <taxon>Promicromonosporaceae</taxon>
        <taxon>Antribacter</taxon>
    </lineage>
</organism>